<reference evidence="1 2" key="1">
    <citation type="journal article" date="2012" name="New Phytol.">
        <title>Insight into trade-off between wood decay and parasitism from the genome of a fungal forest pathogen.</title>
        <authorList>
            <person name="Olson A."/>
            <person name="Aerts A."/>
            <person name="Asiegbu F."/>
            <person name="Belbahri L."/>
            <person name="Bouzid O."/>
            <person name="Broberg A."/>
            <person name="Canback B."/>
            <person name="Coutinho P.M."/>
            <person name="Cullen D."/>
            <person name="Dalman K."/>
            <person name="Deflorio G."/>
            <person name="van Diepen L.T."/>
            <person name="Dunand C."/>
            <person name="Duplessis S."/>
            <person name="Durling M."/>
            <person name="Gonthier P."/>
            <person name="Grimwood J."/>
            <person name="Fossdal C.G."/>
            <person name="Hansson D."/>
            <person name="Henrissat B."/>
            <person name="Hietala A."/>
            <person name="Himmelstrand K."/>
            <person name="Hoffmeister D."/>
            <person name="Hogberg N."/>
            <person name="James T.Y."/>
            <person name="Karlsson M."/>
            <person name="Kohler A."/>
            <person name="Kues U."/>
            <person name="Lee Y.H."/>
            <person name="Lin Y.C."/>
            <person name="Lind M."/>
            <person name="Lindquist E."/>
            <person name="Lombard V."/>
            <person name="Lucas S."/>
            <person name="Lunden K."/>
            <person name="Morin E."/>
            <person name="Murat C."/>
            <person name="Park J."/>
            <person name="Raffaello T."/>
            <person name="Rouze P."/>
            <person name="Salamov A."/>
            <person name="Schmutz J."/>
            <person name="Solheim H."/>
            <person name="Stahlberg J."/>
            <person name="Velez H."/>
            <person name="de Vries R.P."/>
            <person name="Wiebenga A."/>
            <person name="Woodward S."/>
            <person name="Yakovlev I."/>
            <person name="Garbelotto M."/>
            <person name="Martin F."/>
            <person name="Grigoriev I.V."/>
            <person name="Stenlid J."/>
        </authorList>
    </citation>
    <scope>NUCLEOTIDE SEQUENCE [LARGE SCALE GENOMIC DNA]</scope>
    <source>
        <strain evidence="1 2">TC 32-1</strain>
    </source>
</reference>
<dbReference type="EMBL" id="KI925465">
    <property type="protein sequence ID" value="ETW75871.1"/>
    <property type="molecule type" value="Genomic_DNA"/>
</dbReference>
<dbReference type="eggNOG" id="ENOG502SDTS">
    <property type="taxonomic scope" value="Eukaryota"/>
</dbReference>
<dbReference type="RefSeq" id="XP_009552111.1">
    <property type="nucleotide sequence ID" value="XM_009553816.1"/>
</dbReference>
<dbReference type="AlphaFoldDB" id="W4JSN7"/>
<dbReference type="GO" id="GO:0042720">
    <property type="term" value="C:mitochondrial inner membrane peptidase complex"/>
    <property type="evidence" value="ECO:0007669"/>
    <property type="project" value="InterPro"/>
</dbReference>
<dbReference type="KEGG" id="hir:HETIRDRAFT_244204"/>
<dbReference type="Proteomes" id="UP000030671">
    <property type="component" value="Unassembled WGS sequence"/>
</dbReference>
<dbReference type="InterPro" id="IPR024645">
    <property type="entry name" value="Mitochondr_Som1"/>
</dbReference>
<dbReference type="InParanoid" id="W4JSN7"/>
<keyword evidence="2" id="KW-1185">Reference proteome</keyword>
<organism evidence="1 2">
    <name type="scientific">Heterobasidion irregulare (strain TC 32-1)</name>
    <dbReference type="NCBI Taxonomy" id="747525"/>
    <lineage>
        <taxon>Eukaryota</taxon>
        <taxon>Fungi</taxon>
        <taxon>Dikarya</taxon>
        <taxon>Basidiomycota</taxon>
        <taxon>Agaricomycotina</taxon>
        <taxon>Agaricomycetes</taxon>
        <taxon>Russulales</taxon>
        <taxon>Bondarzewiaceae</taxon>
        <taxon>Heterobasidion</taxon>
        <taxon>Heterobasidion annosum species complex</taxon>
    </lineage>
</organism>
<feature type="non-terminal residue" evidence="1">
    <location>
        <position position="1"/>
    </location>
</feature>
<evidence type="ECO:0000313" key="2">
    <source>
        <dbReference type="Proteomes" id="UP000030671"/>
    </source>
</evidence>
<dbReference type="GeneID" id="20669028"/>
<dbReference type="HOGENOM" id="CLU_175714_0_0_1"/>
<gene>
    <name evidence="1" type="ORF">HETIRDRAFT_244204</name>
</gene>
<evidence type="ECO:0000313" key="1">
    <source>
        <dbReference type="EMBL" id="ETW75871.1"/>
    </source>
</evidence>
<feature type="non-terminal residue" evidence="1">
    <location>
        <position position="78"/>
    </location>
</feature>
<name>W4JSN7_HETIT</name>
<dbReference type="OrthoDB" id="3983163at2759"/>
<protein>
    <submittedName>
        <fullName evidence="1">Uncharacterized protein</fullName>
    </submittedName>
</protein>
<dbReference type="Pfam" id="PF11093">
    <property type="entry name" value="Mitochondr_Som1"/>
    <property type="match status" value="1"/>
</dbReference>
<proteinExistence type="predicted"/>
<accession>W4JSN7</accession>
<sequence>CQIAEILQYSCDLQSGEDGRPQFHCFPVPRIFRICPGRPAIEITRTVKIDIATGEVNIPPESSQYLPKGKVWRDVDLY</sequence>